<feature type="region of interest" description="Disordered" evidence="5">
    <location>
        <begin position="368"/>
        <end position="522"/>
    </location>
</feature>
<evidence type="ECO:0000313" key="7">
    <source>
        <dbReference type="Proteomes" id="UP000566819"/>
    </source>
</evidence>
<proteinExistence type="inferred from homology"/>
<dbReference type="Gene3D" id="1.20.5.170">
    <property type="match status" value="1"/>
</dbReference>
<evidence type="ECO:0000256" key="1">
    <source>
        <dbReference type="ARBA" id="ARBA00008060"/>
    </source>
</evidence>
<evidence type="ECO:0000256" key="5">
    <source>
        <dbReference type="SAM" id="MobiDB-lite"/>
    </source>
</evidence>
<name>A0A8H4W0Y6_9HELO</name>
<feature type="region of interest" description="Disordered" evidence="5">
    <location>
        <begin position="48"/>
        <end position="307"/>
    </location>
</feature>
<gene>
    <name evidence="6" type="ORF">G7Y89_g10430</name>
</gene>
<evidence type="ECO:0000256" key="4">
    <source>
        <dbReference type="SAM" id="Coils"/>
    </source>
</evidence>
<dbReference type="InterPro" id="IPR010760">
    <property type="entry name" value="DNA-repair_Swi5"/>
</dbReference>
<dbReference type="PANTHER" id="PTHR28529:SF2">
    <property type="entry name" value="DNA REPAIR PROTEIN SWI5 HOMOLOG"/>
    <property type="match status" value="1"/>
</dbReference>
<feature type="compositionally biased region" description="Basic and acidic residues" evidence="5">
    <location>
        <begin position="50"/>
        <end position="59"/>
    </location>
</feature>
<feature type="compositionally biased region" description="Polar residues" evidence="5">
    <location>
        <begin position="555"/>
        <end position="567"/>
    </location>
</feature>
<accession>A0A8H4W0Y6</accession>
<feature type="compositionally biased region" description="Polar residues" evidence="5">
    <location>
        <begin position="184"/>
        <end position="199"/>
    </location>
</feature>
<dbReference type="GO" id="GO:0032798">
    <property type="term" value="C:Swi5-Sfr1 complex"/>
    <property type="evidence" value="ECO:0007669"/>
    <property type="project" value="TreeGrafter"/>
</dbReference>
<dbReference type="PANTHER" id="PTHR28529">
    <property type="entry name" value="DNA REPAIR PROTEIN SWI5 HOMOLOG"/>
    <property type="match status" value="1"/>
</dbReference>
<feature type="compositionally biased region" description="Low complexity" evidence="5">
    <location>
        <begin position="62"/>
        <end position="74"/>
    </location>
</feature>
<keyword evidence="3" id="KW-0234">DNA repair</keyword>
<keyword evidence="7" id="KW-1185">Reference proteome</keyword>
<organism evidence="6 7">
    <name type="scientific">Cudoniella acicularis</name>
    <dbReference type="NCBI Taxonomy" id="354080"/>
    <lineage>
        <taxon>Eukaryota</taxon>
        <taxon>Fungi</taxon>
        <taxon>Dikarya</taxon>
        <taxon>Ascomycota</taxon>
        <taxon>Pezizomycotina</taxon>
        <taxon>Leotiomycetes</taxon>
        <taxon>Helotiales</taxon>
        <taxon>Tricladiaceae</taxon>
        <taxon>Cudoniella</taxon>
    </lineage>
</organism>
<evidence type="ECO:0000313" key="6">
    <source>
        <dbReference type="EMBL" id="KAF4627720.1"/>
    </source>
</evidence>
<keyword evidence="4" id="KW-0175">Coiled coil</keyword>
<feature type="compositionally biased region" description="Low complexity" evidence="5">
    <location>
        <begin position="254"/>
        <end position="265"/>
    </location>
</feature>
<comment type="caution">
    <text evidence="6">The sequence shown here is derived from an EMBL/GenBank/DDBJ whole genome shotgun (WGS) entry which is preliminary data.</text>
</comment>
<dbReference type="GO" id="GO:0034974">
    <property type="term" value="C:Swi5-Swi2 complex"/>
    <property type="evidence" value="ECO:0007669"/>
    <property type="project" value="TreeGrafter"/>
</dbReference>
<reference evidence="6 7" key="1">
    <citation type="submission" date="2020-03" db="EMBL/GenBank/DDBJ databases">
        <title>Draft Genome Sequence of Cudoniella acicularis.</title>
        <authorList>
            <person name="Buettner E."/>
            <person name="Kellner H."/>
        </authorList>
    </citation>
    <scope>NUCLEOTIDE SEQUENCE [LARGE SCALE GENOMIC DNA]</scope>
    <source>
        <strain evidence="6 7">DSM 108380</strain>
    </source>
</reference>
<dbReference type="Proteomes" id="UP000566819">
    <property type="component" value="Unassembled WGS sequence"/>
</dbReference>
<feature type="coiled-coil region" evidence="4">
    <location>
        <begin position="627"/>
        <end position="654"/>
    </location>
</feature>
<feature type="compositionally biased region" description="Polar residues" evidence="5">
    <location>
        <begin position="280"/>
        <end position="289"/>
    </location>
</feature>
<evidence type="ECO:0000256" key="3">
    <source>
        <dbReference type="ARBA" id="ARBA00023204"/>
    </source>
</evidence>
<feature type="compositionally biased region" description="Low complexity" evidence="5">
    <location>
        <begin position="594"/>
        <end position="603"/>
    </location>
</feature>
<feature type="compositionally biased region" description="Basic and acidic residues" evidence="5">
    <location>
        <begin position="394"/>
        <end position="417"/>
    </location>
</feature>
<keyword evidence="2" id="KW-0227">DNA damage</keyword>
<evidence type="ECO:0008006" key="8">
    <source>
        <dbReference type="Google" id="ProtNLM"/>
    </source>
</evidence>
<dbReference type="EMBL" id="JAAMPI010000921">
    <property type="protein sequence ID" value="KAF4627720.1"/>
    <property type="molecule type" value="Genomic_DNA"/>
</dbReference>
<dbReference type="AlphaFoldDB" id="A0A8H4W0Y6"/>
<dbReference type="OrthoDB" id="255837at2759"/>
<sequence>MMDASTENNDVQAISEHVNTADENISFVSGTTIENTPRETTIPALPIAGNDERREEQELARSALSSMPPSSLPLYETNDVELPVLTPRKRVTEGRTEIPDSEAASEISSPVKRVEGVVGGEQAAELDGGVNEDDGSLAATTGRETTSGNDGGNGVEVPQIVVSEEEKSANKAVEGVENDEGAAISTNERNLESPTTPTSAEVPESSVEKPQNGAGVTTFADQVAATPIMDSLAPGNPESDPENPNPGEVAAGPTDAATTTISTTSNAPKSKVEIADSDGDSMTSLSTKSGLGEIATESRIPGENLKGNFGTVEPMCAATNTRVGRGQGVSALTTINDSAHASTRAENIEAAAPTKIVLPENQNRHLEQLSNSTEVTRHSHVENDSSTPMQIDQLETRKQPGWRAKETKSTKMSKMPEADTTTDLANPHPKDEIPTAGKTSKDVPMSDADTPVASISSTASLEPLQKGNATKKLNKKPSIGTSTTPTRASPKRRLSETDTPEEVESLGAKNSSLSSAIPTQPNLPEYNTQSEADLPMVDAPPLPAIVDQFPEPPASSASSLQEPSTVANIPPEEVTEMPSFSTKSEPELMSSPTKSGSIASSPIKPAPIPEIPLGKDVLMAELKAIKITSIQARNASLEAEITATRAKLEAVTKELTAPAAETVKTHIKLLHDYNDIKDIGQGLVGMIAENRGVRIGELYEEFGVDLKD</sequence>
<dbReference type="Pfam" id="PF07061">
    <property type="entry name" value="Swi5"/>
    <property type="match status" value="1"/>
</dbReference>
<feature type="region of interest" description="Disordered" evidence="5">
    <location>
        <begin position="550"/>
        <end position="606"/>
    </location>
</feature>
<dbReference type="GO" id="GO:0000709">
    <property type="term" value="P:meiotic joint molecule formation"/>
    <property type="evidence" value="ECO:0007669"/>
    <property type="project" value="TreeGrafter"/>
</dbReference>
<feature type="compositionally biased region" description="Polar residues" evidence="5">
    <location>
        <begin position="138"/>
        <end position="148"/>
    </location>
</feature>
<protein>
    <recommendedName>
        <fullName evidence="8">Swi5-domain-containing protein</fullName>
    </recommendedName>
</protein>
<feature type="compositionally biased region" description="Polar residues" evidence="5">
    <location>
        <begin position="508"/>
        <end position="522"/>
    </location>
</feature>
<evidence type="ECO:0000256" key="2">
    <source>
        <dbReference type="ARBA" id="ARBA00022763"/>
    </source>
</evidence>
<dbReference type="GO" id="GO:0010772">
    <property type="term" value="P:meiotic DNA recombinase assembly involved in reciprocal meiotic recombination"/>
    <property type="evidence" value="ECO:0007669"/>
    <property type="project" value="TreeGrafter"/>
</dbReference>
<comment type="similarity">
    <text evidence="1">Belongs to the SWI5/SAE3 family.</text>
</comment>